<dbReference type="EMBL" id="MU827790">
    <property type="protein sequence ID" value="KAJ7331129.1"/>
    <property type="molecule type" value="Genomic_DNA"/>
</dbReference>
<reference evidence="1" key="1">
    <citation type="submission" date="2023-01" db="EMBL/GenBank/DDBJ databases">
        <title>Genome assembly of the deep-sea coral Lophelia pertusa.</title>
        <authorList>
            <person name="Herrera S."/>
            <person name="Cordes E."/>
        </authorList>
    </citation>
    <scope>NUCLEOTIDE SEQUENCE</scope>
    <source>
        <strain evidence="1">USNM1676648</strain>
        <tissue evidence="1">Polyp</tissue>
    </source>
</reference>
<evidence type="ECO:0000313" key="1">
    <source>
        <dbReference type="EMBL" id="KAJ7331129.1"/>
    </source>
</evidence>
<dbReference type="Proteomes" id="UP001163046">
    <property type="component" value="Unassembled WGS sequence"/>
</dbReference>
<keyword evidence="2" id="KW-1185">Reference proteome</keyword>
<gene>
    <name evidence="1" type="ORF">OS493_020831</name>
</gene>
<dbReference type="OrthoDB" id="5984248at2759"/>
<protein>
    <submittedName>
        <fullName evidence="1">Uncharacterized protein</fullName>
    </submittedName>
</protein>
<dbReference type="Gene3D" id="3.30.70.1820">
    <property type="entry name" value="L1 transposable element, RRM domain"/>
    <property type="match status" value="1"/>
</dbReference>
<organism evidence="1 2">
    <name type="scientific">Desmophyllum pertusum</name>
    <dbReference type="NCBI Taxonomy" id="174260"/>
    <lineage>
        <taxon>Eukaryota</taxon>
        <taxon>Metazoa</taxon>
        <taxon>Cnidaria</taxon>
        <taxon>Anthozoa</taxon>
        <taxon>Hexacorallia</taxon>
        <taxon>Scleractinia</taxon>
        <taxon>Caryophylliina</taxon>
        <taxon>Caryophylliidae</taxon>
        <taxon>Desmophyllum</taxon>
    </lineage>
</organism>
<accession>A0A9W9YBC5</accession>
<sequence length="147" mass="17471">MFIGIKEHSTTSVDEQGTHHDLAENTKEVIYKFMEEELQIRNPRDKIEFQRIHRVGKPKQDGSPRPVIARFLRYADREMVLLQARKTLKDKDFSVFEDMPKELYELKKSQNKKFKEAKKKGYTVYFSKKFPDKLYVNGQFIPPNESL</sequence>
<evidence type="ECO:0000313" key="2">
    <source>
        <dbReference type="Proteomes" id="UP001163046"/>
    </source>
</evidence>
<name>A0A9W9YBC5_9CNID</name>
<proteinExistence type="predicted"/>
<dbReference type="AlphaFoldDB" id="A0A9W9YBC5"/>
<comment type="caution">
    <text evidence="1">The sequence shown here is derived from an EMBL/GenBank/DDBJ whole genome shotgun (WGS) entry which is preliminary data.</text>
</comment>